<reference evidence="2" key="2">
    <citation type="submission" date="2018-12" db="EMBL/GenBank/DDBJ databases">
        <title>Maribacter lutimaris sp. nov., isolated from marine sediment.</title>
        <authorList>
            <person name="Kim K.K."/>
        </authorList>
    </citation>
    <scope>NUCLEOTIDE SEQUENCE [LARGE SCALE GENOMIC DNA]</scope>
    <source>
        <strain evidence="2">PoM-212</strain>
    </source>
</reference>
<dbReference type="AlphaFoldDB" id="A0A3R8R2L5"/>
<name>A0A3R8R2L5_9FLAO</name>
<sequence length="81" mass="9489">MKREYSSFEEVDTRLKILKLQREISLESLKIHYHRARTDLAPLNLIKSLGSNIGTTGGWKNLIVAYFVKKVMDLIRNRRQS</sequence>
<proteinExistence type="predicted"/>
<evidence type="ECO:0000313" key="2">
    <source>
        <dbReference type="Proteomes" id="UP000286990"/>
    </source>
</evidence>
<gene>
    <name evidence="1" type="ORF">DZC72_08635</name>
</gene>
<dbReference type="RefSeq" id="WP_125222410.1">
    <property type="nucleotide sequence ID" value="NZ_QUSX01000001.1"/>
</dbReference>
<dbReference type="Pfam" id="PF19852">
    <property type="entry name" value="DUF6327"/>
    <property type="match status" value="1"/>
</dbReference>
<organism evidence="1 2">
    <name type="scientific">Maribacter algicola</name>
    <dbReference type="NCBI Taxonomy" id="2498892"/>
    <lineage>
        <taxon>Bacteria</taxon>
        <taxon>Pseudomonadati</taxon>
        <taxon>Bacteroidota</taxon>
        <taxon>Flavobacteriia</taxon>
        <taxon>Flavobacteriales</taxon>
        <taxon>Flavobacteriaceae</taxon>
        <taxon>Maribacter</taxon>
    </lineage>
</organism>
<dbReference type="OrthoDB" id="1149272at2"/>
<dbReference type="Proteomes" id="UP000286990">
    <property type="component" value="Unassembled WGS sequence"/>
</dbReference>
<comment type="caution">
    <text evidence="1">The sequence shown here is derived from an EMBL/GenBank/DDBJ whole genome shotgun (WGS) entry which is preliminary data.</text>
</comment>
<accession>A0A3R8R2L5</accession>
<evidence type="ECO:0000313" key="1">
    <source>
        <dbReference type="EMBL" id="RRQ50587.1"/>
    </source>
</evidence>
<protein>
    <submittedName>
        <fullName evidence="1">Uncharacterized protein</fullName>
    </submittedName>
</protein>
<dbReference type="InterPro" id="IPR046290">
    <property type="entry name" value="DUF6327"/>
</dbReference>
<reference evidence="2" key="1">
    <citation type="submission" date="2018-08" db="EMBL/GenBank/DDBJ databases">
        <authorList>
            <person name="Khan S.A."/>
            <person name="J S.E."/>
        </authorList>
    </citation>
    <scope>NUCLEOTIDE SEQUENCE [LARGE SCALE GENOMIC DNA]</scope>
    <source>
        <strain evidence="2">PoM-212</strain>
    </source>
</reference>
<keyword evidence="2" id="KW-1185">Reference proteome</keyword>
<dbReference type="EMBL" id="QUSX01000001">
    <property type="protein sequence ID" value="RRQ50587.1"/>
    <property type="molecule type" value="Genomic_DNA"/>
</dbReference>